<evidence type="ECO:0000259" key="3">
    <source>
        <dbReference type="Pfam" id="PF25149"/>
    </source>
</evidence>
<feature type="domain" description="DUF7824" evidence="2">
    <location>
        <begin position="422"/>
        <end position="676"/>
    </location>
</feature>
<evidence type="ECO:0000259" key="2">
    <source>
        <dbReference type="Pfam" id="PF25148"/>
    </source>
</evidence>
<feature type="domain" description="DUF6493" evidence="1">
    <location>
        <begin position="1"/>
        <end position="312"/>
    </location>
</feature>
<dbReference type="Pfam" id="PF20103">
    <property type="entry name" value="DUF6493"/>
    <property type="match status" value="1"/>
</dbReference>
<keyword evidence="5" id="KW-1185">Reference proteome</keyword>
<feature type="domain" description="DUF7825" evidence="3">
    <location>
        <begin position="694"/>
        <end position="942"/>
    </location>
</feature>
<dbReference type="RefSeq" id="WP_188091655.1">
    <property type="nucleotide sequence ID" value="NZ_JACVFC010000006.1"/>
</dbReference>
<proteinExistence type="predicted"/>
<accession>A0ABR7TVL3</accession>
<dbReference type="InterPro" id="IPR056726">
    <property type="entry name" value="DUF7824"/>
</dbReference>
<dbReference type="Proteomes" id="UP000659124">
    <property type="component" value="Unassembled WGS sequence"/>
</dbReference>
<evidence type="ECO:0000313" key="4">
    <source>
        <dbReference type="EMBL" id="MBC9934535.1"/>
    </source>
</evidence>
<name>A0ABR7TVL3_9BACT</name>
<evidence type="ECO:0008006" key="6">
    <source>
        <dbReference type="Google" id="ProtNLM"/>
    </source>
</evidence>
<dbReference type="Pfam" id="PF25148">
    <property type="entry name" value="DUF7824"/>
    <property type="match status" value="1"/>
</dbReference>
<comment type="caution">
    <text evidence="4">The sequence shown here is derived from an EMBL/GenBank/DDBJ whole genome shotgun (WGS) entry which is preliminary data.</text>
</comment>
<dbReference type="InterPro" id="IPR056727">
    <property type="entry name" value="DUF7825"/>
</dbReference>
<dbReference type="SUPFAM" id="SSF48371">
    <property type="entry name" value="ARM repeat"/>
    <property type="match status" value="1"/>
</dbReference>
<evidence type="ECO:0000259" key="1">
    <source>
        <dbReference type="Pfam" id="PF20103"/>
    </source>
</evidence>
<dbReference type="EMBL" id="JACVFC010000006">
    <property type="protein sequence ID" value="MBC9934535.1"/>
    <property type="molecule type" value="Genomic_DNA"/>
</dbReference>
<evidence type="ECO:0000313" key="5">
    <source>
        <dbReference type="Proteomes" id="UP000659124"/>
    </source>
</evidence>
<dbReference type="InterPro" id="IPR045472">
    <property type="entry name" value="DUF6493"/>
</dbReference>
<organism evidence="4 5">
    <name type="scientific">Chitinophaga qingshengii</name>
    <dbReference type="NCBI Taxonomy" id="1569794"/>
    <lineage>
        <taxon>Bacteria</taxon>
        <taxon>Pseudomonadati</taxon>
        <taxon>Bacteroidota</taxon>
        <taxon>Chitinophagia</taxon>
        <taxon>Chitinophagales</taxon>
        <taxon>Chitinophagaceae</taxon>
        <taxon>Chitinophaga</taxon>
    </lineage>
</organism>
<protein>
    <recommendedName>
        <fullName evidence="6">HEAT repeat domain-containing protein</fullName>
    </recommendedName>
</protein>
<sequence length="947" mass="107490">MTHLEELEQLLTTEREPDMIPFLQRLTPEERKKLTPGLSKVVTYYSEFIEVEKNAWGTRSTMTQSKMLAAAAFVCFEKNAFQRSNFHFTLFREALLDDILPWYMPSWFDEWMQDMVEKGRLPGDVDYWMMMDLHQRGLLTLTPALVVSRLPQAIYGNHRLYDPTAMFKYPLTLSEHFWYLFEYPSSINFADNWSNNVKTGEGPTNWNGFIQQYTSDGTIDRMRVLGECLKAVNRNFNKLQVGWMVDLLTALKPTQAELVQLQPLLLQALSSPQTKAVNTALTYLKELSAEKDFNHQALLDYLPQVIAADKKNIITTTLQILEKAGKQHPEIKQRACLELCGVFLSKDEDLQAKTAKLILQWADKNDVVLREQLSQYGSSMLANTRNILQDLLVAGAGDIPAVMESVAVEQQPLIGEHNRIATEDLVFFASQVFENNASWHFDQLPAMLLAAQDTMTTDILLQLEPALQRAATIFKRPPGTAGLLDLTLAVFFLNYGKWMADNDAAYMAKLNEVKQSQHWWRTRHEMPVLEHWKTSRTEEAVYAPHRKLLILALKKIREKDTLPLLSTPTHEPAWIDPVVLVQRMALYQAAGVIPDMLDLQVAIARCALQDTAAALSLAQQSLTGEYQQLLMFLLDADALPQAKTITMEAAWMQAGLTKSPKTTYEAFADFSYNRLPIVLLNGDFEWKTAAVPYLAYGNYDPEKKEYNRYMDEELSMEITFPEAEILKGPSPLLQEYLNGVGKYLSISISDVARLLLLTPNHPDVLLARILKSCQRSSGYYEVNETGIVLNTVQTLHSLDIPPSEMMYLSIALSMLHADKTVKGYAAEYWSSRVPDRISSEKLGQTIGLQQRVAWAPMKRFTDLMATQTQISRQHNEALETLLTACLSVFTEKPVKDLKKLLEVYGEVLALNDSSIRHPMVIQLLQAWQGTSTLKKTAQQLLKRAALA</sequence>
<reference evidence="4 5" key="1">
    <citation type="submission" date="2020-09" db="EMBL/GenBank/DDBJ databases">
        <title>Genome sequences of type strains of Chitinophaga qingshengii and Chitinophaga varians.</title>
        <authorList>
            <person name="Kittiwongwattana C."/>
        </authorList>
    </citation>
    <scope>NUCLEOTIDE SEQUENCE [LARGE SCALE GENOMIC DNA]</scope>
    <source>
        <strain evidence="4 5">JCM 30026</strain>
    </source>
</reference>
<dbReference type="InterPro" id="IPR016024">
    <property type="entry name" value="ARM-type_fold"/>
</dbReference>
<gene>
    <name evidence="4" type="ORF">ICL07_29385</name>
</gene>
<dbReference type="Pfam" id="PF25149">
    <property type="entry name" value="DUF7825"/>
    <property type="match status" value="1"/>
</dbReference>